<dbReference type="EMBL" id="BK015995">
    <property type="protein sequence ID" value="DAF88796.1"/>
    <property type="molecule type" value="Genomic_DNA"/>
</dbReference>
<evidence type="ECO:0000256" key="1">
    <source>
        <dbReference type="SAM" id="MobiDB-lite"/>
    </source>
</evidence>
<feature type="compositionally biased region" description="Basic and acidic residues" evidence="1">
    <location>
        <begin position="1"/>
        <end position="33"/>
    </location>
</feature>
<reference evidence="2" key="1">
    <citation type="journal article" date="2021" name="Proc. Natl. Acad. Sci. U.S.A.">
        <title>A Catalog of Tens of Thousands of Viruses from Human Metagenomes Reveals Hidden Associations with Chronic Diseases.</title>
        <authorList>
            <person name="Tisza M.J."/>
            <person name="Buck C.B."/>
        </authorList>
    </citation>
    <scope>NUCLEOTIDE SEQUENCE</scope>
    <source>
        <strain evidence="2">CtQdF5</strain>
    </source>
</reference>
<feature type="compositionally biased region" description="Basic and acidic residues" evidence="1">
    <location>
        <begin position="68"/>
        <end position="109"/>
    </location>
</feature>
<accession>A0A8S5U2W0</accession>
<sequence>MEEAKIKDDDKDLNKKDIEGADGKTEVDGKPPESSDVESTDAKKDIEVKEPVESKEGKVSEASEEVGLQEKEKDLKQPAEDKTSTKASEKSLEDREKELSKREEELSKREIEAGAKSILRDKGLSEDVLPLVIRGSLEDTEASIELLEKVLGDQVEKKLGEVAKSKSPEDSKGNINKGTGSMADIIEAGLRG</sequence>
<feature type="compositionally biased region" description="Basic and acidic residues" evidence="1">
    <location>
        <begin position="40"/>
        <end position="61"/>
    </location>
</feature>
<feature type="region of interest" description="Disordered" evidence="1">
    <location>
        <begin position="1"/>
        <end position="109"/>
    </location>
</feature>
<organism evidence="2">
    <name type="scientific">Myoviridae sp. ctQdF5</name>
    <dbReference type="NCBI Taxonomy" id="2825101"/>
    <lineage>
        <taxon>Viruses</taxon>
        <taxon>Duplodnaviria</taxon>
        <taxon>Heunggongvirae</taxon>
        <taxon>Uroviricota</taxon>
        <taxon>Caudoviricetes</taxon>
    </lineage>
</organism>
<dbReference type="Pfam" id="PF14265">
    <property type="entry name" value="DUF4355"/>
    <property type="match status" value="1"/>
</dbReference>
<name>A0A8S5U2W0_9CAUD</name>
<protein>
    <submittedName>
        <fullName evidence="2">Major head protein</fullName>
    </submittedName>
</protein>
<evidence type="ECO:0000313" key="2">
    <source>
        <dbReference type="EMBL" id="DAF88796.1"/>
    </source>
</evidence>
<dbReference type="InterPro" id="IPR025580">
    <property type="entry name" value="Gp46"/>
</dbReference>
<feature type="region of interest" description="Disordered" evidence="1">
    <location>
        <begin position="161"/>
        <end position="192"/>
    </location>
</feature>
<feature type="compositionally biased region" description="Basic and acidic residues" evidence="1">
    <location>
        <begin position="161"/>
        <end position="172"/>
    </location>
</feature>
<proteinExistence type="predicted"/>